<accession>A0A964T893</accession>
<dbReference type="InterPro" id="IPR009936">
    <property type="entry name" value="DUF1468"/>
</dbReference>
<dbReference type="Pfam" id="PF07331">
    <property type="entry name" value="TctB"/>
    <property type="match status" value="1"/>
</dbReference>
<evidence type="ECO:0000256" key="1">
    <source>
        <dbReference type="SAM" id="Phobius"/>
    </source>
</evidence>
<evidence type="ECO:0000313" key="4">
    <source>
        <dbReference type="Proteomes" id="UP000773614"/>
    </source>
</evidence>
<feature type="domain" description="DUF1468" evidence="2">
    <location>
        <begin position="11"/>
        <end position="144"/>
    </location>
</feature>
<comment type="caution">
    <text evidence="3">The sequence shown here is derived from an EMBL/GenBank/DDBJ whole genome shotgun (WGS) entry which is preliminary data.</text>
</comment>
<dbReference type="AlphaFoldDB" id="A0A964T893"/>
<feature type="transmembrane region" description="Helical" evidence="1">
    <location>
        <begin position="43"/>
        <end position="65"/>
    </location>
</feature>
<reference evidence="3" key="1">
    <citation type="submission" date="2019-03" db="EMBL/GenBank/DDBJ databases">
        <title>Afifella sp. nov., isolated from activated sludge.</title>
        <authorList>
            <person name="Li Q."/>
            <person name="Liu Y."/>
        </authorList>
    </citation>
    <scope>NUCLEOTIDE SEQUENCE</scope>
    <source>
        <strain evidence="3">L72</strain>
    </source>
</reference>
<keyword evidence="1" id="KW-0472">Membrane</keyword>
<evidence type="ECO:0000259" key="2">
    <source>
        <dbReference type="Pfam" id="PF07331"/>
    </source>
</evidence>
<keyword evidence="1" id="KW-1133">Transmembrane helix</keyword>
<organism evidence="3 4">
    <name type="scientific">Propylenella binzhouense</name>
    <dbReference type="NCBI Taxonomy" id="2555902"/>
    <lineage>
        <taxon>Bacteria</taxon>
        <taxon>Pseudomonadati</taxon>
        <taxon>Pseudomonadota</taxon>
        <taxon>Alphaproteobacteria</taxon>
        <taxon>Hyphomicrobiales</taxon>
        <taxon>Propylenellaceae</taxon>
        <taxon>Propylenella</taxon>
    </lineage>
</organism>
<proteinExistence type="predicted"/>
<feature type="transmembrane region" description="Helical" evidence="1">
    <location>
        <begin position="77"/>
        <end position="108"/>
    </location>
</feature>
<protein>
    <submittedName>
        <fullName evidence="3">Tripartite tricarboxylate transporter TctB family protein</fullName>
    </submittedName>
</protein>
<evidence type="ECO:0000313" key="3">
    <source>
        <dbReference type="EMBL" id="MYZ50295.1"/>
    </source>
</evidence>
<sequence length="150" mass="15348">MMNARDRKDIVGGLLVTAVGLFAAVYAMTHYRLGTAGRMGPGMFPAALGGIMAVLGLAILVPALFRAGEAVKVDIRPVLAILGGLAAFALAIGTVGLAPAILFLVVIASFADPHATLRGSLALSAALIVIATAIFKIGLQFPFPLLAWPV</sequence>
<keyword evidence="1" id="KW-0812">Transmembrane</keyword>
<dbReference type="Proteomes" id="UP000773614">
    <property type="component" value="Unassembled WGS sequence"/>
</dbReference>
<keyword evidence="4" id="KW-1185">Reference proteome</keyword>
<gene>
    <name evidence="3" type="ORF">E4O86_21530</name>
</gene>
<dbReference type="EMBL" id="SPKJ01000146">
    <property type="protein sequence ID" value="MYZ50295.1"/>
    <property type="molecule type" value="Genomic_DNA"/>
</dbReference>
<name>A0A964T893_9HYPH</name>
<feature type="transmembrane region" description="Helical" evidence="1">
    <location>
        <begin position="120"/>
        <end position="139"/>
    </location>
</feature>